<protein>
    <submittedName>
        <fullName evidence="2">Uncharacterized protein</fullName>
    </submittedName>
</protein>
<keyword evidence="3" id="KW-1185">Reference proteome</keyword>
<gene>
    <name evidence="2" type="ORF">PHMEG_00027032</name>
</gene>
<dbReference type="SUPFAM" id="SSF56672">
    <property type="entry name" value="DNA/RNA polymerases"/>
    <property type="match status" value="1"/>
</dbReference>
<evidence type="ECO:0000256" key="1">
    <source>
        <dbReference type="SAM" id="MobiDB-lite"/>
    </source>
</evidence>
<feature type="region of interest" description="Disordered" evidence="1">
    <location>
        <begin position="247"/>
        <end position="270"/>
    </location>
</feature>
<dbReference type="InterPro" id="IPR043502">
    <property type="entry name" value="DNA/RNA_pol_sf"/>
</dbReference>
<comment type="caution">
    <text evidence="2">The sequence shown here is derived from an EMBL/GenBank/DDBJ whole genome shotgun (WGS) entry which is preliminary data.</text>
</comment>
<organism evidence="2 3">
    <name type="scientific">Phytophthora megakarya</name>
    <dbReference type="NCBI Taxonomy" id="4795"/>
    <lineage>
        <taxon>Eukaryota</taxon>
        <taxon>Sar</taxon>
        <taxon>Stramenopiles</taxon>
        <taxon>Oomycota</taxon>
        <taxon>Peronosporomycetes</taxon>
        <taxon>Peronosporales</taxon>
        <taxon>Peronosporaceae</taxon>
        <taxon>Phytophthora</taxon>
    </lineage>
</organism>
<dbReference type="Proteomes" id="UP000198211">
    <property type="component" value="Unassembled WGS sequence"/>
</dbReference>
<dbReference type="EMBL" id="NBNE01006766">
    <property type="protein sequence ID" value="OWZ01552.1"/>
    <property type="molecule type" value="Genomic_DNA"/>
</dbReference>
<evidence type="ECO:0000313" key="3">
    <source>
        <dbReference type="Proteomes" id="UP000198211"/>
    </source>
</evidence>
<dbReference type="OrthoDB" id="128789at2759"/>
<feature type="region of interest" description="Disordered" evidence="1">
    <location>
        <begin position="39"/>
        <end position="81"/>
    </location>
</feature>
<sequence length="419" mass="46477">MDLSESDVGEGVIQYFKRCYDIIEQHGWKQYFTVKKRIRRDRDESNSGRPPAKQTNSKSVKKLKPSKEQRSTAHDRPPKGPLIALRCRPHHACIAQKCIGCLSAKLSQMTKKRKYVASSARSETAMKASAQWPKEVLAVPYCADTGADRTAIGRHHVDKLCQRDSSVIVQQLSAPIVGITVGDHEITCSSSVEIRLQLNTAAGPVALQGAVECLIIEGEEPEFILGQDVLLSLGIDVDRQLEQLATHNDNGEDGEGELKDDLPDLAPTSSNKALQTGLDRLVTVALANGFPPRLERDLRAIVLKHDIWRLELGKDPQAHARPLKIRRKAGANAVKSKSRQYPPAPLGKPSVTSAKSGQGDDEFRQTCDYRLVNDLIETFGFWHLPLPSECEELMSYITDRKIYTPRRVPQGCCDAAVQF</sequence>
<name>A0A225V8C6_9STRA</name>
<reference evidence="3" key="1">
    <citation type="submission" date="2017-03" db="EMBL/GenBank/DDBJ databases">
        <title>Phytopthora megakarya and P. palmivora, two closely related causual agents of cacao black pod achieved similar genome size and gene model numbers by different mechanisms.</title>
        <authorList>
            <person name="Ali S."/>
            <person name="Shao J."/>
            <person name="Larry D.J."/>
            <person name="Kronmiller B."/>
            <person name="Shen D."/>
            <person name="Strem M.D."/>
            <person name="Melnick R.L."/>
            <person name="Guiltinan M.J."/>
            <person name="Tyler B.M."/>
            <person name="Meinhardt L.W."/>
            <person name="Bailey B.A."/>
        </authorList>
    </citation>
    <scope>NUCLEOTIDE SEQUENCE [LARGE SCALE GENOMIC DNA]</scope>
    <source>
        <strain evidence="3">zdho120</strain>
    </source>
</reference>
<proteinExistence type="predicted"/>
<feature type="compositionally biased region" description="Basic and acidic residues" evidence="1">
    <location>
        <begin position="65"/>
        <end position="78"/>
    </location>
</feature>
<feature type="region of interest" description="Disordered" evidence="1">
    <location>
        <begin position="319"/>
        <end position="360"/>
    </location>
</feature>
<accession>A0A225V8C6</accession>
<evidence type="ECO:0000313" key="2">
    <source>
        <dbReference type="EMBL" id="OWZ01552.1"/>
    </source>
</evidence>
<dbReference type="AlphaFoldDB" id="A0A225V8C6"/>